<reference evidence="4" key="1">
    <citation type="submission" date="2018-05" db="EMBL/GenBank/DDBJ databases">
        <authorList>
            <person name="Lanie J.A."/>
            <person name="Ng W.-L."/>
            <person name="Kazmierczak K.M."/>
            <person name="Andrzejewski T.M."/>
            <person name="Davidsen T.M."/>
            <person name="Wayne K.J."/>
            <person name="Tettelin H."/>
            <person name="Glass J.I."/>
            <person name="Rusch D."/>
            <person name="Podicherti R."/>
            <person name="Tsui H.-C.T."/>
            <person name="Winkler M.E."/>
        </authorList>
    </citation>
    <scope>NUCLEOTIDE SEQUENCE</scope>
</reference>
<dbReference type="PROSITE" id="PS50005">
    <property type="entry name" value="TPR"/>
    <property type="match status" value="2"/>
</dbReference>
<proteinExistence type="predicted"/>
<evidence type="ECO:0000256" key="2">
    <source>
        <dbReference type="SAM" id="Phobius"/>
    </source>
</evidence>
<dbReference type="SUPFAM" id="SSF48452">
    <property type="entry name" value="TPR-like"/>
    <property type="match status" value="1"/>
</dbReference>
<keyword evidence="1" id="KW-0175">Coiled coil</keyword>
<dbReference type="InterPro" id="IPR029787">
    <property type="entry name" value="Nucleotide_cyclase"/>
</dbReference>
<name>A0A382H022_9ZZZZ</name>
<sequence>ELIKRQRALLVPIIQSHDGELLKEMGDGLLLSFFSATSAVECAIAIQEIANTIDDLNLRIGIHQGEVIIDGKDIIGDDVNVAARIEPFSAPGGIAISNAVQQDIASNATFKTKLVGKPKLKGVQQDITIYCIISHGLPETKLSEVSAKLEKKIPIWYFVVPVLLLIGITTYFLIPKKPSVASVAVMYMEIKGNDEDQYLETITEDLIFDLSSALPGKLKVSENASVTKLKNSDLETAEIAKKLGVEFVFRSSLQRYGDGFNLRCRLVEASSGADKFINKWFIEANSLQSIVGVLVDNIISGLDLNVEGELSKIEYNPEAYQLYLKSKDLYARGMDYEQTERAMEIMQNAITLDDKLISAQLKLGIMYYDNGEYDKAGKLYEQALNKSKQLEDNSNIAESLRKQGALYRKQKQYDKALEKLNEALSIFKVMNDKSSMAKAMNSIAILYYRTKRLDEALEYWLLAYNTAKEFDDKLKISKYVN</sequence>
<gene>
    <name evidence="4" type="ORF">METZ01_LOCUS233346</name>
</gene>
<dbReference type="PROSITE" id="PS50293">
    <property type="entry name" value="TPR_REGION"/>
    <property type="match status" value="1"/>
</dbReference>
<feature type="transmembrane region" description="Helical" evidence="2">
    <location>
        <begin position="155"/>
        <end position="174"/>
    </location>
</feature>
<keyword evidence="2" id="KW-0812">Transmembrane</keyword>
<dbReference type="PANTHER" id="PTHR10098">
    <property type="entry name" value="RAPSYN-RELATED"/>
    <property type="match status" value="1"/>
</dbReference>
<dbReference type="InterPro" id="IPR019734">
    <property type="entry name" value="TPR_rpt"/>
</dbReference>
<evidence type="ECO:0000256" key="1">
    <source>
        <dbReference type="SAM" id="Coils"/>
    </source>
</evidence>
<feature type="non-terminal residue" evidence="4">
    <location>
        <position position="481"/>
    </location>
</feature>
<dbReference type="EMBL" id="UINC01058343">
    <property type="protein sequence ID" value="SVB80492.1"/>
    <property type="molecule type" value="Genomic_DNA"/>
</dbReference>
<dbReference type="Gene3D" id="1.25.40.10">
    <property type="entry name" value="Tetratricopeptide repeat domain"/>
    <property type="match status" value="1"/>
</dbReference>
<keyword evidence="2" id="KW-1133">Transmembrane helix</keyword>
<dbReference type="Pfam" id="PF00211">
    <property type="entry name" value="Guanylate_cyc"/>
    <property type="match status" value="1"/>
</dbReference>
<accession>A0A382H022</accession>
<dbReference type="Pfam" id="PF13374">
    <property type="entry name" value="TPR_10"/>
    <property type="match status" value="1"/>
</dbReference>
<dbReference type="PROSITE" id="PS50125">
    <property type="entry name" value="GUANYLATE_CYCLASE_2"/>
    <property type="match status" value="1"/>
</dbReference>
<dbReference type="AlphaFoldDB" id="A0A382H022"/>
<feature type="non-terminal residue" evidence="4">
    <location>
        <position position="1"/>
    </location>
</feature>
<dbReference type="Gene3D" id="3.30.70.1230">
    <property type="entry name" value="Nucleotide cyclase"/>
    <property type="match status" value="1"/>
</dbReference>
<feature type="coiled-coil region" evidence="1">
    <location>
        <begin position="373"/>
        <end position="400"/>
    </location>
</feature>
<dbReference type="SUPFAM" id="SSF55073">
    <property type="entry name" value="Nucleotide cyclase"/>
    <property type="match status" value="1"/>
</dbReference>
<evidence type="ECO:0000313" key="4">
    <source>
        <dbReference type="EMBL" id="SVB80492.1"/>
    </source>
</evidence>
<dbReference type="GO" id="GO:0035556">
    <property type="term" value="P:intracellular signal transduction"/>
    <property type="evidence" value="ECO:0007669"/>
    <property type="project" value="InterPro"/>
</dbReference>
<feature type="domain" description="Guanylate cyclase" evidence="3">
    <location>
        <begin position="1"/>
        <end position="86"/>
    </location>
</feature>
<dbReference type="Pfam" id="PF13424">
    <property type="entry name" value="TPR_12"/>
    <property type="match status" value="1"/>
</dbReference>
<dbReference type="GO" id="GO:0009190">
    <property type="term" value="P:cyclic nucleotide biosynthetic process"/>
    <property type="evidence" value="ECO:0007669"/>
    <property type="project" value="InterPro"/>
</dbReference>
<organism evidence="4">
    <name type="scientific">marine metagenome</name>
    <dbReference type="NCBI Taxonomy" id="408172"/>
    <lineage>
        <taxon>unclassified sequences</taxon>
        <taxon>metagenomes</taxon>
        <taxon>ecological metagenomes</taxon>
    </lineage>
</organism>
<keyword evidence="2" id="KW-0472">Membrane</keyword>
<protein>
    <recommendedName>
        <fullName evidence="3">Guanylate cyclase domain-containing protein</fullName>
    </recommendedName>
</protein>
<dbReference type="InterPro" id="IPR011990">
    <property type="entry name" value="TPR-like_helical_dom_sf"/>
</dbReference>
<evidence type="ECO:0000259" key="3">
    <source>
        <dbReference type="PROSITE" id="PS50125"/>
    </source>
</evidence>
<dbReference type="CDD" id="cd07302">
    <property type="entry name" value="CHD"/>
    <property type="match status" value="1"/>
</dbReference>
<dbReference type="SMART" id="SM00028">
    <property type="entry name" value="TPR"/>
    <property type="match status" value="3"/>
</dbReference>
<dbReference type="InterPro" id="IPR001054">
    <property type="entry name" value="A/G_cyclase"/>
</dbReference>